<evidence type="ECO:0000313" key="1">
    <source>
        <dbReference type="EMBL" id="OHB14781.1"/>
    </source>
</evidence>
<reference evidence="1 2" key="1">
    <citation type="journal article" date="2016" name="Nat. Commun.">
        <title>Thousands of microbial genomes shed light on interconnected biogeochemical processes in an aquifer system.</title>
        <authorList>
            <person name="Anantharaman K."/>
            <person name="Brown C.T."/>
            <person name="Hug L.A."/>
            <person name="Sharon I."/>
            <person name="Castelle C.J."/>
            <person name="Probst A.J."/>
            <person name="Thomas B.C."/>
            <person name="Singh A."/>
            <person name="Wilkins M.J."/>
            <person name="Karaoz U."/>
            <person name="Brodie E.L."/>
            <person name="Williams K.H."/>
            <person name="Hubbard S.S."/>
            <person name="Banfield J.F."/>
        </authorList>
    </citation>
    <scope>NUCLEOTIDE SEQUENCE [LARGE SCALE GENOMIC DNA]</scope>
</reference>
<dbReference type="Proteomes" id="UP000177697">
    <property type="component" value="Unassembled WGS sequence"/>
</dbReference>
<evidence type="ECO:0000313" key="2">
    <source>
        <dbReference type="Proteomes" id="UP000177697"/>
    </source>
</evidence>
<proteinExistence type="predicted"/>
<sequence length="380" mass="42560">MTHLASGRAGNHAGTDLRRLNLEQIHILENPLNFSDILEHSPSNVRRYISNAFEHGGILPPGSFNGMVNAIYELNPDAGSLLARYSTQRQETIANLSSNVSKSLAAQKEALNTALSIAGIDRKPLLEWTPNHVEQSSSFLTGLPNAYLREDQMILNDFNFIPGFDRIRGSVTGTVQFENRDTKLNVILANRLPLEEQTGADLIYYNATYQSFVLVQYKAMEDGTDDYGPSFRLPNWQLTEELTRADALMDQIRSVPPVSNRNGYRLAEIPFFLKLCPRIVLKPDDVGLTPGMYFSRDHWKFLETDSDLVGARGGRKITYNNIGRHINNTEFISLVQNAWIGTTPAQSQMLEPIISEILTNGKSVIIACKSNKEALDIEEF</sequence>
<dbReference type="AlphaFoldDB" id="A0A1G2UZH7"/>
<organism evidence="1 2">
    <name type="scientific">Candidatus Zambryskibacteria bacterium RIFOXYC1_FULL_39_10</name>
    <dbReference type="NCBI Taxonomy" id="1802779"/>
    <lineage>
        <taxon>Bacteria</taxon>
        <taxon>Candidatus Zambryskiibacteriota</taxon>
    </lineage>
</organism>
<comment type="caution">
    <text evidence="1">The sequence shown here is derived from an EMBL/GenBank/DDBJ whole genome shotgun (WGS) entry which is preliminary data.</text>
</comment>
<accession>A0A1G2UZH7</accession>
<name>A0A1G2UZH7_9BACT</name>
<gene>
    <name evidence="1" type="ORF">A2431_00255</name>
</gene>
<dbReference type="EMBL" id="MHWW01000013">
    <property type="protein sequence ID" value="OHB14781.1"/>
    <property type="molecule type" value="Genomic_DNA"/>
</dbReference>
<protein>
    <submittedName>
        <fullName evidence="1">Uncharacterized protein</fullName>
    </submittedName>
</protein>